<keyword evidence="14" id="KW-1185">Reference proteome</keyword>
<name>A0AAV2A5B5_9ARAC</name>
<dbReference type="InterPro" id="IPR027417">
    <property type="entry name" value="P-loop_NTPase"/>
</dbReference>
<evidence type="ECO:0000256" key="4">
    <source>
        <dbReference type="ARBA" id="ARBA00022806"/>
    </source>
</evidence>
<comment type="catalytic activity">
    <reaction evidence="6">
        <text>ATP + H2O = ADP + phosphate + H(+)</text>
        <dbReference type="Rhea" id="RHEA:13065"/>
        <dbReference type="ChEBI" id="CHEBI:15377"/>
        <dbReference type="ChEBI" id="CHEBI:15378"/>
        <dbReference type="ChEBI" id="CHEBI:30616"/>
        <dbReference type="ChEBI" id="CHEBI:43474"/>
        <dbReference type="ChEBI" id="CHEBI:456216"/>
        <dbReference type="EC" id="3.6.4.13"/>
    </reaction>
</comment>
<dbReference type="InterPro" id="IPR014001">
    <property type="entry name" value="Helicase_ATP-bd"/>
</dbReference>
<dbReference type="Proteomes" id="UP001497382">
    <property type="component" value="Unassembled WGS sequence"/>
</dbReference>
<evidence type="ECO:0000256" key="8">
    <source>
        <dbReference type="RuleBase" id="RU000492"/>
    </source>
</evidence>
<feature type="region of interest" description="Disordered" evidence="9">
    <location>
        <begin position="1"/>
        <end position="56"/>
    </location>
</feature>
<evidence type="ECO:0000256" key="3">
    <source>
        <dbReference type="ARBA" id="ARBA00022801"/>
    </source>
</evidence>
<feature type="compositionally biased region" description="Basic and acidic residues" evidence="9">
    <location>
        <begin position="45"/>
        <end position="56"/>
    </location>
</feature>
<feature type="short sequence motif" description="Q motif" evidence="7">
    <location>
        <begin position="103"/>
        <end position="131"/>
    </location>
</feature>
<evidence type="ECO:0000256" key="5">
    <source>
        <dbReference type="ARBA" id="ARBA00022840"/>
    </source>
</evidence>
<evidence type="ECO:0000256" key="6">
    <source>
        <dbReference type="ARBA" id="ARBA00047984"/>
    </source>
</evidence>
<dbReference type="CDD" id="cd18787">
    <property type="entry name" value="SF2_C_DEAD"/>
    <property type="match status" value="1"/>
</dbReference>
<keyword evidence="2 8" id="KW-0547">Nucleotide-binding</keyword>
<sequence length="763" mass="85500">MSSRDRMGRRGGGDRQSFGSRRGGGSSRGGFTGGSGGRGSLKGKQPGERLRKPRWDMSKLMPFQKNFYREHPNVQRRSQQEAETYRDHFEITIRGPNIPKPVANFEEGCFPDYVMEAVRLQQYQQPTAIQAQSWPIALSGRDLVGIAQTGSGKTLAYILPAIVHINHQPPLERGDGPIVLVLAPTRELAQQIQQVANDFGHTSRVRNTCVFGGAPKGPQIRDLERGAEICVATPGRLIDFLEAGVTNLRRCTYLVLDEADRMLDMGFEPQIRKILEQIRPDRQTLMWSATWPKEVRALAEDFLKEYVQINIGALQLCANHNITQIIDVCEEHEKENKLFKLLEEIMNQSDNKTIIFAETKRKVDDLTKRMRRDGWPAMCIHGDKSQPERDWVLNEFRSSRSPILVATDVAARGLDVDDIKFVINFDYPNCSEDYVHRIGRTARSNKSGTAYTFFTTSNSKQANDLISVLQEANQVINPRLYDIADMSRGGGGRMRNRGRAGGFQGRNDTRGGRRDDSRGGRSQGRDNFGRDRMRSDDRGRPSSRPDRSGPSDRGNYNRDNQGSYNRDGQNSNYARNGQTAGYSRENPNSGYNRDTYNANRDSQSSGYNRGSQSANKGSLLNTPPAGGMYQQERGPPENRYNLRSESNSARPPPRPEGNPPPHGNPYMNGQSRGPQHPQMNEDNRHASRGNPQMNAHNEPPPQRYQQGHNMQMNGSARPAPQAMTNAQTMQSLFQPPPPPPPIPNGNANKGSLMGPPPPMNKYY</sequence>
<dbReference type="InterPro" id="IPR001650">
    <property type="entry name" value="Helicase_C-like"/>
</dbReference>
<feature type="compositionally biased region" description="Polar residues" evidence="9">
    <location>
        <begin position="703"/>
        <end position="714"/>
    </location>
</feature>
<feature type="domain" description="Helicase C-terminal" evidence="11">
    <location>
        <begin position="337"/>
        <end position="484"/>
    </location>
</feature>
<evidence type="ECO:0000256" key="1">
    <source>
        <dbReference type="ARBA" id="ARBA00012552"/>
    </source>
</evidence>
<dbReference type="Pfam" id="PF00271">
    <property type="entry name" value="Helicase_C"/>
    <property type="match status" value="1"/>
</dbReference>
<dbReference type="FunFam" id="3.40.50.300:FF:000079">
    <property type="entry name" value="probable ATP-dependent RNA helicase DDX17"/>
    <property type="match status" value="1"/>
</dbReference>
<feature type="compositionally biased region" description="Pro residues" evidence="9">
    <location>
        <begin position="754"/>
        <end position="763"/>
    </location>
</feature>
<feature type="compositionally biased region" description="Polar residues" evidence="9">
    <location>
        <begin position="667"/>
        <end position="678"/>
    </location>
</feature>
<reference evidence="13 14" key="1">
    <citation type="submission" date="2024-04" db="EMBL/GenBank/DDBJ databases">
        <authorList>
            <person name="Rising A."/>
            <person name="Reimegard J."/>
            <person name="Sonavane S."/>
            <person name="Akerstrom W."/>
            <person name="Nylinder S."/>
            <person name="Hedman E."/>
            <person name="Kallberg Y."/>
        </authorList>
    </citation>
    <scope>NUCLEOTIDE SEQUENCE [LARGE SCALE GENOMIC DNA]</scope>
</reference>
<feature type="compositionally biased region" description="Basic and acidic residues" evidence="9">
    <location>
        <begin position="507"/>
        <end position="550"/>
    </location>
</feature>
<comment type="caution">
    <text evidence="13">The sequence shown here is derived from an EMBL/GenBank/DDBJ whole genome shotgun (WGS) entry which is preliminary data.</text>
</comment>
<dbReference type="PROSITE" id="PS51192">
    <property type="entry name" value="HELICASE_ATP_BIND_1"/>
    <property type="match status" value="1"/>
</dbReference>
<evidence type="ECO:0000259" key="12">
    <source>
        <dbReference type="PROSITE" id="PS51195"/>
    </source>
</evidence>
<organism evidence="13 14">
    <name type="scientific">Larinioides sclopetarius</name>
    <dbReference type="NCBI Taxonomy" id="280406"/>
    <lineage>
        <taxon>Eukaryota</taxon>
        <taxon>Metazoa</taxon>
        <taxon>Ecdysozoa</taxon>
        <taxon>Arthropoda</taxon>
        <taxon>Chelicerata</taxon>
        <taxon>Arachnida</taxon>
        <taxon>Araneae</taxon>
        <taxon>Araneomorphae</taxon>
        <taxon>Entelegynae</taxon>
        <taxon>Araneoidea</taxon>
        <taxon>Araneidae</taxon>
        <taxon>Larinioides</taxon>
    </lineage>
</organism>
<dbReference type="PROSITE" id="PS51194">
    <property type="entry name" value="HELICASE_CTER"/>
    <property type="match status" value="1"/>
</dbReference>
<evidence type="ECO:0000256" key="7">
    <source>
        <dbReference type="PROSITE-ProRule" id="PRU00552"/>
    </source>
</evidence>
<dbReference type="Gene3D" id="3.40.50.300">
    <property type="entry name" value="P-loop containing nucleotide triphosphate hydrolases"/>
    <property type="match status" value="2"/>
</dbReference>
<comment type="similarity">
    <text evidence="8">Belongs to the DEAD box helicase family.</text>
</comment>
<feature type="compositionally biased region" description="Gly residues" evidence="9">
    <location>
        <begin position="21"/>
        <end position="40"/>
    </location>
</feature>
<feature type="compositionally biased region" description="Basic and acidic residues" evidence="9">
    <location>
        <begin position="1"/>
        <end position="13"/>
    </location>
</feature>
<dbReference type="GO" id="GO:0016787">
    <property type="term" value="F:hydrolase activity"/>
    <property type="evidence" value="ECO:0007669"/>
    <property type="project" value="UniProtKB-KW"/>
</dbReference>
<feature type="domain" description="Helicase ATP-binding" evidence="10">
    <location>
        <begin position="134"/>
        <end position="309"/>
    </location>
</feature>
<feature type="compositionally biased region" description="Polar residues" evidence="9">
    <location>
        <begin position="557"/>
        <end position="621"/>
    </location>
</feature>
<dbReference type="GO" id="GO:0003724">
    <property type="term" value="F:RNA helicase activity"/>
    <property type="evidence" value="ECO:0007669"/>
    <property type="project" value="UniProtKB-EC"/>
</dbReference>
<dbReference type="PROSITE" id="PS00039">
    <property type="entry name" value="DEAD_ATP_HELICASE"/>
    <property type="match status" value="1"/>
</dbReference>
<dbReference type="PANTHER" id="PTHR47958">
    <property type="entry name" value="ATP-DEPENDENT RNA HELICASE DBP3"/>
    <property type="match status" value="1"/>
</dbReference>
<evidence type="ECO:0000313" key="14">
    <source>
        <dbReference type="Proteomes" id="UP001497382"/>
    </source>
</evidence>
<dbReference type="InterPro" id="IPR000629">
    <property type="entry name" value="RNA-helicase_DEAD-box_CS"/>
</dbReference>
<dbReference type="AlphaFoldDB" id="A0AAV2A5B5"/>
<keyword evidence="3 8" id="KW-0378">Hydrolase</keyword>
<keyword evidence="4 8" id="KW-0347">Helicase</keyword>
<proteinExistence type="inferred from homology"/>
<evidence type="ECO:0000256" key="2">
    <source>
        <dbReference type="ARBA" id="ARBA00022741"/>
    </source>
</evidence>
<feature type="compositionally biased region" description="Gly residues" evidence="9">
    <location>
        <begin position="488"/>
        <end position="504"/>
    </location>
</feature>
<feature type="region of interest" description="Disordered" evidence="9">
    <location>
        <begin position="485"/>
        <end position="763"/>
    </location>
</feature>
<gene>
    <name evidence="13" type="ORF">LARSCL_LOCUS9856</name>
</gene>
<dbReference type="InterPro" id="IPR014014">
    <property type="entry name" value="RNA_helicase_DEAD_Q_motif"/>
</dbReference>
<dbReference type="InterPro" id="IPR011545">
    <property type="entry name" value="DEAD/DEAH_box_helicase_dom"/>
</dbReference>
<dbReference type="SMART" id="SM00490">
    <property type="entry name" value="HELICc"/>
    <property type="match status" value="1"/>
</dbReference>
<feature type="compositionally biased region" description="Polar residues" evidence="9">
    <location>
        <begin position="722"/>
        <end position="733"/>
    </location>
</feature>
<dbReference type="FunFam" id="3.40.50.300:FF:000008">
    <property type="entry name" value="ATP-dependent RNA helicase RhlB"/>
    <property type="match status" value="1"/>
</dbReference>
<feature type="compositionally biased region" description="Pro residues" evidence="9">
    <location>
        <begin position="734"/>
        <end position="743"/>
    </location>
</feature>
<protein>
    <recommendedName>
        <fullName evidence="1">RNA helicase</fullName>
        <ecNumber evidence="1">3.6.4.13</ecNumber>
    </recommendedName>
</protein>
<dbReference type="EC" id="3.6.4.13" evidence="1"/>
<dbReference type="EMBL" id="CAXIEN010000113">
    <property type="protein sequence ID" value="CAL1278564.1"/>
    <property type="molecule type" value="Genomic_DNA"/>
</dbReference>
<feature type="domain" description="DEAD-box RNA helicase Q" evidence="12">
    <location>
        <begin position="103"/>
        <end position="131"/>
    </location>
</feature>
<dbReference type="GO" id="GO:0003676">
    <property type="term" value="F:nucleic acid binding"/>
    <property type="evidence" value="ECO:0007669"/>
    <property type="project" value="InterPro"/>
</dbReference>
<dbReference type="SUPFAM" id="SSF52540">
    <property type="entry name" value="P-loop containing nucleoside triphosphate hydrolases"/>
    <property type="match status" value="1"/>
</dbReference>
<evidence type="ECO:0000256" key="9">
    <source>
        <dbReference type="SAM" id="MobiDB-lite"/>
    </source>
</evidence>
<feature type="compositionally biased region" description="Pro residues" evidence="9">
    <location>
        <begin position="650"/>
        <end position="663"/>
    </location>
</feature>
<dbReference type="PROSITE" id="PS51195">
    <property type="entry name" value="Q_MOTIF"/>
    <property type="match status" value="1"/>
</dbReference>
<accession>A0AAV2A5B5</accession>
<dbReference type="Pfam" id="PF00270">
    <property type="entry name" value="DEAD"/>
    <property type="match status" value="1"/>
</dbReference>
<evidence type="ECO:0000259" key="10">
    <source>
        <dbReference type="PROSITE" id="PS51192"/>
    </source>
</evidence>
<dbReference type="GO" id="GO:0005524">
    <property type="term" value="F:ATP binding"/>
    <property type="evidence" value="ECO:0007669"/>
    <property type="project" value="UniProtKB-KW"/>
</dbReference>
<keyword evidence="5 8" id="KW-0067">ATP-binding</keyword>
<evidence type="ECO:0000313" key="13">
    <source>
        <dbReference type="EMBL" id="CAL1278564.1"/>
    </source>
</evidence>
<evidence type="ECO:0000259" key="11">
    <source>
        <dbReference type="PROSITE" id="PS51194"/>
    </source>
</evidence>
<dbReference type="SMART" id="SM00487">
    <property type="entry name" value="DEXDc"/>
    <property type="match status" value="1"/>
</dbReference>